<dbReference type="SMART" id="SM00645">
    <property type="entry name" value="Pept_C1"/>
    <property type="match status" value="1"/>
</dbReference>
<organism evidence="5">
    <name type="scientific">Perkinsus marinus (strain ATCC 50983 / TXsc)</name>
    <dbReference type="NCBI Taxonomy" id="423536"/>
    <lineage>
        <taxon>Eukaryota</taxon>
        <taxon>Sar</taxon>
        <taxon>Alveolata</taxon>
        <taxon>Perkinsozoa</taxon>
        <taxon>Perkinsea</taxon>
        <taxon>Perkinsida</taxon>
        <taxon>Perkinsidae</taxon>
        <taxon>Perkinsus</taxon>
    </lineage>
</organism>
<dbReference type="GeneID" id="9038323"/>
<dbReference type="PROSITE" id="PS00639">
    <property type="entry name" value="THIOL_PROTEASE_HIS"/>
    <property type="match status" value="1"/>
</dbReference>
<dbReference type="AlphaFoldDB" id="C5KZL7"/>
<dbReference type="RefSeq" id="XP_002778250.1">
    <property type="nucleotide sequence ID" value="XM_002778204.1"/>
</dbReference>
<proteinExistence type="inferred from homology"/>
<sequence>MLELEESFDYLIKDSGIKYTLEELTQHREEFIAAYRAASKAAAGKPIIASGPSGGLSGLFSMSRPMLMDSLADALNQGQKTWVASSKQERFKGASVFDVKALCGTILNGPSKLPKKPASESTVLSNLPDRFDAREHFKNCATVIGHVSPPVVAAGLLRRLKHSAIVCASARVDSLTWYHFLLATLRHVAQKKKVAFHLVAMAVNLIAHGGGSTFAPELDSGCWPYNFPECSHHVDTKGMEPCKGNSPSPVCSTTCRNHHFKPSFESDRHFTEDEGYSLDEVDEIKREIIDNGPVAAAFTVYEDFPYYKSGVYKHVNGSELGGHAVKIIGWGIDQNEQYWLVMNSWNVNWGDQGIFKIAIGECGIDSEVTAGIPKYEKTSGVEQSEIML</sequence>
<reference evidence="4 5" key="1">
    <citation type="submission" date="2008-07" db="EMBL/GenBank/DDBJ databases">
        <authorList>
            <person name="El-Sayed N."/>
            <person name="Caler E."/>
            <person name="Inman J."/>
            <person name="Amedeo P."/>
            <person name="Hass B."/>
            <person name="Wortman J."/>
        </authorList>
    </citation>
    <scope>NUCLEOTIDE SEQUENCE [LARGE SCALE GENOMIC DNA]</scope>
    <source>
        <strain evidence="5">ATCC 50983 / TXsc</strain>
    </source>
</reference>
<evidence type="ECO:0000313" key="4">
    <source>
        <dbReference type="EMBL" id="EER10045.1"/>
    </source>
</evidence>
<gene>
    <name evidence="4" type="ORF">Pmar_PMAR007041</name>
</gene>
<name>C5KZL7_PERM5</name>
<dbReference type="InterPro" id="IPR013128">
    <property type="entry name" value="Peptidase_C1A"/>
</dbReference>
<dbReference type="InterPro" id="IPR025660">
    <property type="entry name" value="Pept_his_AS"/>
</dbReference>
<dbReference type="Proteomes" id="UP000007800">
    <property type="component" value="Unassembled WGS sequence"/>
</dbReference>
<dbReference type="Gene3D" id="3.90.70.10">
    <property type="entry name" value="Cysteine proteinases"/>
    <property type="match status" value="2"/>
</dbReference>
<dbReference type="InterPro" id="IPR038765">
    <property type="entry name" value="Papain-like_cys_pep_sf"/>
</dbReference>
<evidence type="ECO:0000259" key="3">
    <source>
        <dbReference type="SMART" id="SM00645"/>
    </source>
</evidence>
<feature type="domain" description="Peptidase C1A papain C-terminal" evidence="3">
    <location>
        <begin position="127"/>
        <end position="372"/>
    </location>
</feature>
<dbReference type="PANTHER" id="PTHR12411">
    <property type="entry name" value="CYSTEINE PROTEASE FAMILY C1-RELATED"/>
    <property type="match status" value="1"/>
</dbReference>
<dbReference type="Pfam" id="PF00112">
    <property type="entry name" value="Peptidase_C1"/>
    <property type="match status" value="1"/>
</dbReference>
<evidence type="ECO:0000256" key="2">
    <source>
        <dbReference type="ARBA" id="ARBA00023145"/>
    </source>
</evidence>
<dbReference type="SUPFAM" id="SSF54001">
    <property type="entry name" value="Cysteine proteinases"/>
    <property type="match status" value="1"/>
</dbReference>
<dbReference type="OrthoDB" id="190265at2759"/>
<dbReference type="InterPro" id="IPR000668">
    <property type="entry name" value="Peptidase_C1A_C"/>
</dbReference>
<dbReference type="InParanoid" id="C5KZL7"/>
<dbReference type="GO" id="GO:0008234">
    <property type="term" value="F:cysteine-type peptidase activity"/>
    <property type="evidence" value="ECO:0007669"/>
    <property type="project" value="InterPro"/>
</dbReference>
<dbReference type="EMBL" id="GG677899">
    <property type="protein sequence ID" value="EER10045.1"/>
    <property type="molecule type" value="Genomic_DNA"/>
</dbReference>
<evidence type="ECO:0000313" key="5">
    <source>
        <dbReference type="Proteomes" id="UP000007800"/>
    </source>
</evidence>
<keyword evidence="2" id="KW-0865">Zymogen</keyword>
<protein>
    <submittedName>
        <fullName evidence="4">Cathepsin B, putative</fullName>
    </submittedName>
</protein>
<dbReference type="GO" id="GO:0006508">
    <property type="term" value="P:proteolysis"/>
    <property type="evidence" value="ECO:0007669"/>
    <property type="project" value="InterPro"/>
</dbReference>
<comment type="similarity">
    <text evidence="1">Belongs to the peptidase C1 family.</text>
</comment>
<evidence type="ECO:0000256" key="1">
    <source>
        <dbReference type="ARBA" id="ARBA00008455"/>
    </source>
</evidence>
<accession>C5KZL7</accession>
<keyword evidence="5" id="KW-1185">Reference proteome</keyword>